<dbReference type="SMART" id="SM00368">
    <property type="entry name" value="LRR_RI"/>
    <property type="match status" value="6"/>
</dbReference>
<dbReference type="AlphaFoldDB" id="A0A9P6KAG4"/>
<evidence type="ECO:0000313" key="5">
    <source>
        <dbReference type="Proteomes" id="UP000780801"/>
    </source>
</evidence>
<dbReference type="Gene3D" id="3.80.10.10">
    <property type="entry name" value="Ribonuclease Inhibitor"/>
    <property type="match status" value="2"/>
</dbReference>
<dbReference type="InterPro" id="IPR001611">
    <property type="entry name" value="Leu-rich_rpt"/>
</dbReference>
<organism evidence="4 5">
    <name type="scientific">Lunasporangiospora selenospora</name>
    <dbReference type="NCBI Taxonomy" id="979761"/>
    <lineage>
        <taxon>Eukaryota</taxon>
        <taxon>Fungi</taxon>
        <taxon>Fungi incertae sedis</taxon>
        <taxon>Mucoromycota</taxon>
        <taxon>Mortierellomycotina</taxon>
        <taxon>Mortierellomycetes</taxon>
        <taxon>Mortierellales</taxon>
        <taxon>Mortierellaceae</taxon>
        <taxon>Lunasporangiospora</taxon>
    </lineage>
</organism>
<evidence type="ECO:0008006" key="6">
    <source>
        <dbReference type="Google" id="ProtNLM"/>
    </source>
</evidence>
<dbReference type="PANTHER" id="PTHR24113">
    <property type="entry name" value="RAN GTPASE-ACTIVATING PROTEIN 1"/>
    <property type="match status" value="1"/>
</dbReference>
<accession>A0A9P6KAG4</accession>
<dbReference type="Proteomes" id="UP000780801">
    <property type="component" value="Unassembled WGS sequence"/>
</dbReference>
<dbReference type="GO" id="GO:0005634">
    <property type="term" value="C:nucleus"/>
    <property type="evidence" value="ECO:0007669"/>
    <property type="project" value="TreeGrafter"/>
</dbReference>
<keyword evidence="2" id="KW-0433">Leucine-rich repeat</keyword>
<gene>
    <name evidence="4" type="ORF">BGW38_006846</name>
</gene>
<keyword evidence="3" id="KW-0677">Repeat</keyword>
<dbReference type="InterPro" id="IPR027038">
    <property type="entry name" value="RanGap"/>
</dbReference>
<proteinExistence type="predicted"/>
<keyword evidence="1" id="KW-0343">GTPase activation</keyword>
<dbReference type="PANTHER" id="PTHR24113:SF12">
    <property type="entry name" value="RAN GTPASE-ACTIVATING PROTEIN 1"/>
    <property type="match status" value="1"/>
</dbReference>
<sequence length="305" mass="33567">FYSALGRARSVYELDIDLEWDCTTSDIESLEFALRNSRVSILRLDIQKYRTSIASRLLPTLTQYEAIFRIRDLPQVKVFHIVISYENIKFLGISPRASTHASKISCELIVGASRRGDFGVITRILKTNPTLTTLNFEFNNIEDDKAKILAEVLKTNSTLTTLNLAINNIRVDGASALAEALKTNSTLTTLSLRANIIGDDGVKALAEALKTNSTLTTLNLKRNYFEVDGVRALAEALKINSTLVTLSVASNNIGDDGTKALVEALKTNSTLVNLHLSSSFFGDDGTNALVEALMTNSRLRIMDDF</sequence>
<dbReference type="GO" id="GO:0005829">
    <property type="term" value="C:cytosol"/>
    <property type="evidence" value="ECO:0007669"/>
    <property type="project" value="TreeGrafter"/>
</dbReference>
<keyword evidence="5" id="KW-1185">Reference proteome</keyword>
<evidence type="ECO:0000256" key="2">
    <source>
        <dbReference type="ARBA" id="ARBA00022614"/>
    </source>
</evidence>
<dbReference type="Pfam" id="PF13516">
    <property type="entry name" value="LRR_6"/>
    <property type="match status" value="5"/>
</dbReference>
<dbReference type="GO" id="GO:0048471">
    <property type="term" value="C:perinuclear region of cytoplasm"/>
    <property type="evidence" value="ECO:0007669"/>
    <property type="project" value="TreeGrafter"/>
</dbReference>
<dbReference type="OrthoDB" id="120976at2759"/>
<reference evidence="4" key="1">
    <citation type="journal article" date="2020" name="Fungal Divers.">
        <title>Resolving the Mortierellaceae phylogeny through synthesis of multi-gene phylogenetics and phylogenomics.</title>
        <authorList>
            <person name="Vandepol N."/>
            <person name="Liber J."/>
            <person name="Desiro A."/>
            <person name="Na H."/>
            <person name="Kennedy M."/>
            <person name="Barry K."/>
            <person name="Grigoriev I.V."/>
            <person name="Miller A.N."/>
            <person name="O'Donnell K."/>
            <person name="Stajich J.E."/>
            <person name="Bonito G."/>
        </authorList>
    </citation>
    <scope>NUCLEOTIDE SEQUENCE</scope>
    <source>
        <strain evidence="4">KOD1015</strain>
    </source>
</reference>
<evidence type="ECO:0000313" key="4">
    <source>
        <dbReference type="EMBL" id="KAF9577748.1"/>
    </source>
</evidence>
<feature type="non-terminal residue" evidence="4">
    <location>
        <position position="1"/>
    </location>
</feature>
<dbReference type="EMBL" id="JAABOA010004421">
    <property type="protein sequence ID" value="KAF9577748.1"/>
    <property type="molecule type" value="Genomic_DNA"/>
</dbReference>
<dbReference type="GO" id="GO:0006913">
    <property type="term" value="P:nucleocytoplasmic transport"/>
    <property type="evidence" value="ECO:0007669"/>
    <property type="project" value="TreeGrafter"/>
</dbReference>
<protein>
    <recommendedName>
        <fullName evidence="6">RNI-like protein</fullName>
    </recommendedName>
</protein>
<evidence type="ECO:0000256" key="3">
    <source>
        <dbReference type="ARBA" id="ARBA00022737"/>
    </source>
</evidence>
<dbReference type="InterPro" id="IPR032675">
    <property type="entry name" value="LRR_dom_sf"/>
</dbReference>
<dbReference type="GO" id="GO:0005096">
    <property type="term" value="F:GTPase activator activity"/>
    <property type="evidence" value="ECO:0007669"/>
    <property type="project" value="UniProtKB-KW"/>
</dbReference>
<dbReference type="SUPFAM" id="SSF52047">
    <property type="entry name" value="RNI-like"/>
    <property type="match status" value="1"/>
</dbReference>
<dbReference type="GO" id="GO:0031267">
    <property type="term" value="F:small GTPase binding"/>
    <property type="evidence" value="ECO:0007669"/>
    <property type="project" value="TreeGrafter"/>
</dbReference>
<evidence type="ECO:0000256" key="1">
    <source>
        <dbReference type="ARBA" id="ARBA00022468"/>
    </source>
</evidence>
<name>A0A9P6KAG4_9FUNG</name>
<comment type="caution">
    <text evidence="4">The sequence shown here is derived from an EMBL/GenBank/DDBJ whole genome shotgun (WGS) entry which is preliminary data.</text>
</comment>